<dbReference type="Gene3D" id="1.10.150.280">
    <property type="entry name" value="AF1531-like domain"/>
    <property type="match status" value="1"/>
</dbReference>
<accession>A0A9W4T0H8</accession>
<dbReference type="SUPFAM" id="SSF160975">
    <property type="entry name" value="AF1531-like"/>
    <property type="match status" value="1"/>
</dbReference>
<feature type="non-terminal residue" evidence="1">
    <location>
        <position position="1"/>
    </location>
</feature>
<organism evidence="1 2">
    <name type="scientific">Funneliformis geosporum</name>
    <dbReference type="NCBI Taxonomy" id="1117311"/>
    <lineage>
        <taxon>Eukaryota</taxon>
        <taxon>Fungi</taxon>
        <taxon>Fungi incertae sedis</taxon>
        <taxon>Mucoromycota</taxon>
        <taxon>Glomeromycotina</taxon>
        <taxon>Glomeromycetes</taxon>
        <taxon>Glomerales</taxon>
        <taxon>Glomeraceae</taxon>
        <taxon>Funneliformis</taxon>
    </lineage>
</organism>
<evidence type="ECO:0000313" key="1">
    <source>
        <dbReference type="EMBL" id="CAI2188272.1"/>
    </source>
</evidence>
<dbReference type="EMBL" id="CAMKVN010005097">
    <property type="protein sequence ID" value="CAI2188272.1"/>
    <property type="molecule type" value="Genomic_DNA"/>
</dbReference>
<dbReference type="OrthoDB" id="2391221at2759"/>
<name>A0A9W4T0H8_9GLOM</name>
<gene>
    <name evidence="1" type="ORF">FWILDA_LOCUS13494</name>
</gene>
<dbReference type="Pfam" id="PF12836">
    <property type="entry name" value="HHH_3"/>
    <property type="match status" value="1"/>
</dbReference>
<protein>
    <submittedName>
        <fullName evidence="1">6349_t:CDS:1</fullName>
    </submittedName>
</protein>
<evidence type="ECO:0000313" key="2">
    <source>
        <dbReference type="Proteomes" id="UP001153678"/>
    </source>
</evidence>
<sequence length="173" mass="19436">LIDPCGKYCVINAYGASAGDSFIYGINLRDLNESPTAIIKANEVHQCKLLKKSTINQQDFEKEQLKAAGKHDIFILFTCGESQVNLSNTSTIIDKSNWENYFGPFAGRAFTYANTEPPNANTASMTQLTGISGIDKKYAEKILETRKRKLFDNLDDCHKRTKTPRKVLGNFRF</sequence>
<reference evidence="1" key="1">
    <citation type="submission" date="2022-08" db="EMBL/GenBank/DDBJ databases">
        <authorList>
            <person name="Kallberg Y."/>
            <person name="Tangrot J."/>
            <person name="Rosling A."/>
        </authorList>
    </citation>
    <scope>NUCLEOTIDE SEQUENCE</scope>
    <source>
        <strain evidence="1">Wild A</strain>
    </source>
</reference>
<keyword evidence="2" id="KW-1185">Reference proteome</keyword>
<comment type="caution">
    <text evidence="1">The sequence shown here is derived from an EMBL/GenBank/DDBJ whole genome shotgun (WGS) entry which is preliminary data.</text>
</comment>
<proteinExistence type="predicted"/>
<dbReference type="Proteomes" id="UP001153678">
    <property type="component" value="Unassembled WGS sequence"/>
</dbReference>
<dbReference type="AlphaFoldDB" id="A0A9W4T0H8"/>